<dbReference type="EMBL" id="JAWIIJ010000005">
    <property type="protein sequence ID" value="MDV2078804.1"/>
    <property type="molecule type" value="Genomic_DNA"/>
</dbReference>
<evidence type="ECO:0008006" key="3">
    <source>
        <dbReference type="Google" id="ProtNLM"/>
    </source>
</evidence>
<organism evidence="1 2">
    <name type="scientific">Marinobacter xestospongiae</name>
    <dbReference type="NCBI Taxonomy" id="994319"/>
    <lineage>
        <taxon>Bacteria</taxon>
        <taxon>Pseudomonadati</taxon>
        <taxon>Pseudomonadota</taxon>
        <taxon>Gammaproteobacteria</taxon>
        <taxon>Pseudomonadales</taxon>
        <taxon>Marinobacteraceae</taxon>
        <taxon>Marinobacter</taxon>
    </lineage>
</organism>
<comment type="caution">
    <text evidence="1">The sequence shown here is derived from an EMBL/GenBank/DDBJ whole genome shotgun (WGS) entry which is preliminary data.</text>
</comment>
<accession>A0ABU3VX30</accession>
<gene>
    <name evidence="1" type="ORF">RYS15_08910</name>
</gene>
<keyword evidence="2" id="KW-1185">Reference proteome</keyword>
<evidence type="ECO:0000313" key="2">
    <source>
        <dbReference type="Proteomes" id="UP001269819"/>
    </source>
</evidence>
<sequence length="139" mass="15800">MPAFPQQERRRHRRMPAAELTLEWRRRRGLFSRFHPAIGEDFTREGLSMVVEPDREPAPGDTLELRAALSMEAGQLDLEKILAVVKNVRRESGHCRVGLAFDFAANRTMRAESTVAQLARIEGLLARSAKLRQRLLATP</sequence>
<protein>
    <recommendedName>
        <fullName evidence="3">PilZ domain-containing protein</fullName>
    </recommendedName>
</protein>
<reference evidence="1 2" key="1">
    <citation type="submission" date="2023-10" db="EMBL/GenBank/DDBJ databases">
        <title>Characteristics and mechanism of a salt-tolerant marine origin heterotrophic nitrifying- aerobic denitrifying bacteria Marinobacter xestospongiae HN1.</title>
        <authorList>
            <person name="Qi R."/>
        </authorList>
    </citation>
    <scope>NUCLEOTIDE SEQUENCE [LARGE SCALE GENOMIC DNA]</scope>
    <source>
        <strain evidence="1 2">HN1</strain>
    </source>
</reference>
<dbReference type="RefSeq" id="WP_248168382.1">
    <property type="nucleotide sequence ID" value="NZ_BAABBC010000037.1"/>
</dbReference>
<name>A0ABU3VX30_9GAMM</name>
<evidence type="ECO:0000313" key="1">
    <source>
        <dbReference type="EMBL" id="MDV2078804.1"/>
    </source>
</evidence>
<dbReference type="Proteomes" id="UP001269819">
    <property type="component" value="Unassembled WGS sequence"/>
</dbReference>
<proteinExistence type="predicted"/>